<name>A0ABN6LF44_9BACT</name>
<protein>
    <submittedName>
        <fullName evidence="2">Outer membrane beta barrel protein</fullName>
    </submittedName>
</protein>
<gene>
    <name evidence="2" type="ORF">PEPS_40610</name>
</gene>
<organism evidence="2 3">
    <name type="scientific">Persicobacter psychrovividus</name>
    <dbReference type="NCBI Taxonomy" id="387638"/>
    <lineage>
        <taxon>Bacteria</taxon>
        <taxon>Pseudomonadati</taxon>
        <taxon>Bacteroidota</taxon>
        <taxon>Cytophagia</taxon>
        <taxon>Cytophagales</taxon>
        <taxon>Persicobacteraceae</taxon>
        <taxon>Persicobacter</taxon>
    </lineage>
</organism>
<feature type="chain" id="PRO_5047041649" evidence="1">
    <location>
        <begin position="22"/>
        <end position="386"/>
    </location>
</feature>
<evidence type="ECO:0000313" key="2">
    <source>
        <dbReference type="EMBL" id="BDD01781.1"/>
    </source>
</evidence>
<feature type="signal peptide" evidence="1">
    <location>
        <begin position="1"/>
        <end position="21"/>
    </location>
</feature>
<keyword evidence="3" id="KW-1185">Reference proteome</keyword>
<keyword evidence="2" id="KW-0614">Plasmid</keyword>
<sequence>MKYSLPIILLLFTILPFSIQAQDKPELHVGGALRFNYNYSNWKEGHKKRGGDFGYDVFRINAQAKYKGVKLDAEYRLYSTPFGGGMLKQGWLAYDFSQNDEIQLGLTQVPFGITQYNSHNWFFSINYYVGLEDDHDMGFKYSHQGEHWDFDLAFFKNAEEMNFGSYSDASYSRYSYDVTSFRDAAGNYSYRNKETNTVNGRLKYKATTGEVKHEFGISGQYGGIYNLDTENMGDHYAFALHYEMNYKRFNIKSQFAQYEYHTAGPDTESKDLIAMGAYGAPYFVAAAANLYTFGVSYTQPVSWGPVSSLQFYNDFGYMDKAVASFTDTYQNTTGVLVTAGNVYTYIDLAGGKNQPWLGPDFNEGLGEGNPDADYTFRFNINVGYYF</sequence>
<evidence type="ECO:0000256" key="1">
    <source>
        <dbReference type="SAM" id="SignalP"/>
    </source>
</evidence>
<accession>A0ABN6LF44</accession>
<dbReference type="RefSeq" id="WP_338398930.1">
    <property type="nucleotide sequence ID" value="NZ_AP025295.1"/>
</dbReference>
<keyword evidence="1" id="KW-0732">Signal</keyword>
<proteinExistence type="predicted"/>
<evidence type="ECO:0000313" key="3">
    <source>
        <dbReference type="Proteomes" id="UP001354989"/>
    </source>
</evidence>
<dbReference type="Proteomes" id="UP001354989">
    <property type="component" value="Plasmid pPP3"/>
</dbReference>
<geneLocation type="plasmid" evidence="2 3">
    <name>pPP3</name>
</geneLocation>
<reference evidence="2 3" key="1">
    <citation type="submission" date="2021-12" db="EMBL/GenBank/DDBJ databases">
        <title>Genome sequencing of bacteria with rrn-lacking chromosome and rrn-plasmid.</title>
        <authorList>
            <person name="Anda M."/>
            <person name="Iwasaki W."/>
        </authorList>
    </citation>
    <scope>NUCLEOTIDE SEQUENCE [LARGE SCALE GENOMIC DNA]</scope>
    <source>
        <strain evidence="2 3">NBRC 101262</strain>
        <plasmid evidence="2 3">pPP3</plasmid>
    </source>
</reference>
<dbReference type="EMBL" id="AP025295">
    <property type="protein sequence ID" value="BDD01781.1"/>
    <property type="molecule type" value="Genomic_DNA"/>
</dbReference>